<evidence type="ECO:0000313" key="2">
    <source>
        <dbReference type="EMBL" id="MCL9769696.1"/>
    </source>
</evidence>
<dbReference type="SUPFAM" id="SSF53756">
    <property type="entry name" value="UDP-Glycosyltransferase/glycogen phosphorylase"/>
    <property type="match status" value="1"/>
</dbReference>
<dbReference type="Pfam" id="PF13439">
    <property type="entry name" value="Glyco_transf_4"/>
    <property type="match status" value="1"/>
</dbReference>
<reference evidence="2 3" key="1">
    <citation type="submission" date="2022-05" db="EMBL/GenBank/DDBJ databases">
        <title>Flavobacterium sp., isolated from activated sludge.</title>
        <authorList>
            <person name="Ran Q."/>
        </authorList>
    </citation>
    <scope>NUCLEOTIDE SEQUENCE [LARGE SCALE GENOMIC DNA]</scope>
    <source>
        <strain evidence="2 3">HXWNR69</strain>
    </source>
</reference>
<evidence type="ECO:0000259" key="1">
    <source>
        <dbReference type="Pfam" id="PF13439"/>
    </source>
</evidence>
<dbReference type="EMBL" id="JAMLJN010000003">
    <property type="protein sequence ID" value="MCL9769696.1"/>
    <property type="molecule type" value="Genomic_DNA"/>
</dbReference>
<dbReference type="RefSeq" id="WP_250580759.1">
    <property type="nucleotide sequence ID" value="NZ_JAMLJN010000003.1"/>
</dbReference>
<organism evidence="2 3">
    <name type="scientific">Flavobacterium fragile</name>
    <dbReference type="NCBI Taxonomy" id="2949085"/>
    <lineage>
        <taxon>Bacteria</taxon>
        <taxon>Pseudomonadati</taxon>
        <taxon>Bacteroidota</taxon>
        <taxon>Flavobacteriia</taxon>
        <taxon>Flavobacteriales</taxon>
        <taxon>Flavobacteriaceae</taxon>
        <taxon>Flavobacterium</taxon>
    </lineage>
</organism>
<protein>
    <submittedName>
        <fullName evidence="2">Glycosyltransferase</fullName>
        <ecNumber evidence="2">2.4.-.-</ecNumber>
    </submittedName>
</protein>
<sequence length="370" mass="42886">MKKYIFARNIDLDSPIVTNTHNYAFECAKNNETTWLSTPIYPWRANREEKGNRVNNIQELRLPFLFNHGSRAINRGKFIWKNFPYTNYLLRPFSKIDYKSLENPDVFFCGSLSLFSIEKILKPKKLVYNAHDLFSLYPGVSPSISKIEKAIIERVDLVVTTSEMTRKVLISKYKVQDDKVLNLDHGINLNEFVDFKRPVEFLNISDPIALFVGTLSMINKGLIGEVMLLLPGIKFVFIGPHNQQDKAFFGNFKNSTLLGAKKRHELAAYYNNSNVGLIMYDLELIDSRLLGTNPMKRYDYSAYGLQIVSTSLREYEVNPSPMYIANTAKDYAEAIREAVYNPRFKKEEILDFAFKNQWSEKFKIIEKCLQ</sequence>
<feature type="domain" description="Glycosyltransferase subfamily 4-like N-terminal" evidence="1">
    <location>
        <begin position="83"/>
        <end position="190"/>
    </location>
</feature>
<dbReference type="EC" id="2.4.-.-" evidence="2"/>
<dbReference type="InterPro" id="IPR028098">
    <property type="entry name" value="Glyco_trans_4-like_N"/>
</dbReference>
<evidence type="ECO:0000313" key="3">
    <source>
        <dbReference type="Proteomes" id="UP001203342"/>
    </source>
</evidence>
<accession>A0ABT0TGJ8</accession>
<gene>
    <name evidence="2" type="ORF">NAT47_04630</name>
</gene>
<comment type="caution">
    <text evidence="2">The sequence shown here is derived from an EMBL/GenBank/DDBJ whole genome shotgun (WGS) entry which is preliminary data.</text>
</comment>
<keyword evidence="3" id="KW-1185">Reference proteome</keyword>
<dbReference type="Gene3D" id="3.40.50.2000">
    <property type="entry name" value="Glycogen Phosphorylase B"/>
    <property type="match status" value="1"/>
</dbReference>
<name>A0ABT0TGJ8_9FLAO</name>
<keyword evidence="2" id="KW-0328">Glycosyltransferase</keyword>
<dbReference type="Gene3D" id="3.40.50.11010">
    <property type="match status" value="1"/>
</dbReference>
<proteinExistence type="predicted"/>
<dbReference type="Proteomes" id="UP001203342">
    <property type="component" value="Unassembled WGS sequence"/>
</dbReference>
<keyword evidence="2" id="KW-0808">Transferase</keyword>
<dbReference type="GO" id="GO:0016757">
    <property type="term" value="F:glycosyltransferase activity"/>
    <property type="evidence" value="ECO:0007669"/>
    <property type="project" value="UniProtKB-KW"/>
</dbReference>